<sequence>MHRIFLFPLITVALQAVYALSSNEASLGSSTRPNFLTRRHQSSTEQNPIRRKGEAGSPFPTYYNKMPMLPLHSNPVDPRGPKPDCDPDLNGKCGGSQDDKDMSENDFKTMRKQLCAQAKQIKDLSDRVDKLEGKSSYSSGRYNNYNGWSHLHPVLDEPAPPVRPQT</sequence>
<feature type="signal peptide" evidence="2">
    <location>
        <begin position="1"/>
        <end position="19"/>
    </location>
</feature>
<evidence type="ECO:0000256" key="2">
    <source>
        <dbReference type="SAM" id="SignalP"/>
    </source>
</evidence>
<accession>A0A9Q3C6U1</accession>
<dbReference type="EMBL" id="AVOT02005622">
    <property type="protein sequence ID" value="MBW0479551.1"/>
    <property type="molecule type" value="Genomic_DNA"/>
</dbReference>
<protein>
    <submittedName>
        <fullName evidence="3">Uncharacterized protein</fullName>
    </submittedName>
</protein>
<dbReference type="AlphaFoldDB" id="A0A9Q3C6U1"/>
<name>A0A9Q3C6U1_9BASI</name>
<reference evidence="3" key="1">
    <citation type="submission" date="2021-03" db="EMBL/GenBank/DDBJ databases">
        <title>Draft genome sequence of rust myrtle Austropuccinia psidii MF-1, a brazilian biotype.</title>
        <authorList>
            <person name="Quecine M.C."/>
            <person name="Pachon D.M.R."/>
            <person name="Bonatelli M.L."/>
            <person name="Correr F.H."/>
            <person name="Franceschini L.M."/>
            <person name="Leite T.F."/>
            <person name="Margarido G.R.A."/>
            <person name="Almeida C.A."/>
            <person name="Ferrarezi J.A."/>
            <person name="Labate C.A."/>
        </authorList>
    </citation>
    <scope>NUCLEOTIDE SEQUENCE</scope>
    <source>
        <strain evidence="3">MF-1</strain>
    </source>
</reference>
<feature type="chain" id="PRO_5040377086" evidence="2">
    <location>
        <begin position="20"/>
        <end position="166"/>
    </location>
</feature>
<evidence type="ECO:0000256" key="1">
    <source>
        <dbReference type="SAM" id="MobiDB-lite"/>
    </source>
</evidence>
<comment type="caution">
    <text evidence="3">The sequence shown here is derived from an EMBL/GenBank/DDBJ whole genome shotgun (WGS) entry which is preliminary data.</text>
</comment>
<gene>
    <name evidence="3" type="ORF">O181_019266</name>
</gene>
<dbReference type="Proteomes" id="UP000765509">
    <property type="component" value="Unassembled WGS sequence"/>
</dbReference>
<evidence type="ECO:0000313" key="3">
    <source>
        <dbReference type="EMBL" id="MBW0479551.1"/>
    </source>
</evidence>
<feature type="region of interest" description="Disordered" evidence="1">
    <location>
        <begin position="147"/>
        <end position="166"/>
    </location>
</feature>
<feature type="region of interest" description="Disordered" evidence="1">
    <location>
        <begin position="26"/>
        <end position="105"/>
    </location>
</feature>
<evidence type="ECO:0000313" key="4">
    <source>
        <dbReference type="Proteomes" id="UP000765509"/>
    </source>
</evidence>
<keyword evidence="2" id="KW-0732">Signal</keyword>
<proteinExistence type="predicted"/>
<keyword evidence="4" id="KW-1185">Reference proteome</keyword>
<organism evidence="3 4">
    <name type="scientific">Austropuccinia psidii MF-1</name>
    <dbReference type="NCBI Taxonomy" id="1389203"/>
    <lineage>
        <taxon>Eukaryota</taxon>
        <taxon>Fungi</taxon>
        <taxon>Dikarya</taxon>
        <taxon>Basidiomycota</taxon>
        <taxon>Pucciniomycotina</taxon>
        <taxon>Pucciniomycetes</taxon>
        <taxon>Pucciniales</taxon>
        <taxon>Sphaerophragmiaceae</taxon>
        <taxon>Austropuccinia</taxon>
    </lineage>
</organism>